<evidence type="ECO:0000256" key="4">
    <source>
        <dbReference type="PROSITE-ProRule" id="PRU00024"/>
    </source>
</evidence>
<sequence length="468" mass="53577">MEVSAVLTRLQEEAKCPICLDNLKDPITTDCGHNFCRSCIQQSQADLQEGFRCPVCRQQCDEGHCKINTQLGRMIETAKLLHLNRRKRKRQSKKSLCEKHQEVLSLFCEEDLELLCSLCAGPPDHQGHNLRPIKEAASYHRGMLENYIEPLKRQVADVQQLISLQGSKCLELREQVEHQKQRLSFELEQLNQFLEQGKQAALARLVEEEKDTEQKLSENITAFSNYAATLKGLLSRVTEHNVLSEVELLSQMKHFYQKSDTEVSPPVFSIHLRREAYNFPPQYSALQKIIREFKADIFLDSATAHRNLIISGDKKCVRHTKRKQNVPDLPSRFTVNPVVLGFPAFYSGRYFWEVEVGDRSEWAIGVCKASLSTKARRPSVQQGCWKLQQLNDGYEAPGAVPDPLLLEVRARCLGIFLDCELGEISFYNMPEKSLICTFTDTFTEPLRPYFFIGPGSKPLRIYSMCIKC</sequence>
<dbReference type="SUPFAM" id="SSF57850">
    <property type="entry name" value="RING/U-box"/>
    <property type="match status" value="1"/>
</dbReference>
<dbReference type="AlphaFoldDB" id="A0A8C9PLW4"/>
<keyword evidence="2 4" id="KW-0863">Zinc-finger</keyword>
<dbReference type="Pfam" id="PF15227">
    <property type="entry name" value="zf-C3HC4_4"/>
    <property type="match status" value="1"/>
</dbReference>
<evidence type="ECO:0000259" key="7">
    <source>
        <dbReference type="PROSITE" id="PS50188"/>
    </source>
</evidence>
<organism evidence="8 9">
    <name type="scientific">Spermophilus dauricus</name>
    <name type="common">Daurian ground squirrel</name>
    <dbReference type="NCBI Taxonomy" id="99837"/>
    <lineage>
        <taxon>Eukaryota</taxon>
        <taxon>Metazoa</taxon>
        <taxon>Chordata</taxon>
        <taxon>Craniata</taxon>
        <taxon>Vertebrata</taxon>
        <taxon>Euteleostomi</taxon>
        <taxon>Mammalia</taxon>
        <taxon>Eutheria</taxon>
        <taxon>Euarchontoglires</taxon>
        <taxon>Glires</taxon>
        <taxon>Rodentia</taxon>
        <taxon>Sciuromorpha</taxon>
        <taxon>Sciuridae</taxon>
        <taxon>Xerinae</taxon>
        <taxon>Marmotini</taxon>
        <taxon>Spermophilus</taxon>
    </lineage>
</organism>
<dbReference type="InterPro" id="IPR000315">
    <property type="entry name" value="Znf_B-box"/>
</dbReference>
<dbReference type="Ensembl" id="ENSSDAT00000014390.1">
    <property type="protein sequence ID" value="ENSSDAP00000012712.1"/>
    <property type="gene ID" value="ENSSDAG00000011465.1"/>
</dbReference>
<dbReference type="SMART" id="SM00449">
    <property type="entry name" value="SPRY"/>
    <property type="match status" value="1"/>
</dbReference>
<name>A0A8C9PLW4_SPEDA</name>
<dbReference type="InterPro" id="IPR001841">
    <property type="entry name" value="Znf_RING"/>
</dbReference>
<keyword evidence="3" id="KW-0862">Zinc</keyword>
<reference evidence="8" key="1">
    <citation type="submission" date="2025-08" db="UniProtKB">
        <authorList>
            <consortium name="Ensembl"/>
        </authorList>
    </citation>
    <scope>IDENTIFICATION</scope>
</reference>
<dbReference type="InterPro" id="IPR035785">
    <property type="entry name" value="SPRY/PRY_TRIM75"/>
</dbReference>
<dbReference type="Pfam" id="PF00643">
    <property type="entry name" value="zf-B_box"/>
    <property type="match status" value="1"/>
</dbReference>
<reference evidence="8" key="2">
    <citation type="submission" date="2025-09" db="UniProtKB">
        <authorList>
            <consortium name="Ensembl"/>
        </authorList>
    </citation>
    <scope>IDENTIFICATION</scope>
</reference>
<dbReference type="InterPro" id="IPR013320">
    <property type="entry name" value="ConA-like_dom_sf"/>
</dbReference>
<feature type="domain" description="RING-type" evidence="5">
    <location>
        <begin position="16"/>
        <end position="57"/>
    </location>
</feature>
<dbReference type="InterPro" id="IPR043136">
    <property type="entry name" value="B30.2/SPRY_sf"/>
</dbReference>
<evidence type="ECO:0000259" key="5">
    <source>
        <dbReference type="PROSITE" id="PS50089"/>
    </source>
</evidence>
<keyword evidence="9" id="KW-1185">Reference proteome</keyword>
<protein>
    <recommendedName>
        <fullName evidence="10">Tripartite motif-containing protein 75</fullName>
    </recommendedName>
</protein>
<keyword evidence="1" id="KW-0479">Metal-binding</keyword>
<evidence type="ECO:0000313" key="8">
    <source>
        <dbReference type="Ensembl" id="ENSSDAP00000012712.1"/>
    </source>
</evidence>
<dbReference type="InterPro" id="IPR013083">
    <property type="entry name" value="Znf_RING/FYVE/PHD"/>
</dbReference>
<dbReference type="Gene3D" id="3.30.160.60">
    <property type="entry name" value="Classic Zinc Finger"/>
    <property type="match status" value="1"/>
</dbReference>
<dbReference type="Gene3D" id="2.60.120.920">
    <property type="match status" value="1"/>
</dbReference>
<dbReference type="Pfam" id="PF13765">
    <property type="entry name" value="PRY"/>
    <property type="match status" value="1"/>
</dbReference>
<dbReference type="InterPro" id="IPR050143">
    <property type="entry name" value="TRIM/RBCC"/>
</dbReference>
<dbReference type="InterPro" id="IPR003877">
    <property type="entry name" value="SPRY_dom"/>
</dbReference>
<dbReference type="InterPro" id="IPR017907">
    <property type="entry name" value="Znf_RING_CS"/>
</dbReference>
<dbReference type="Proteomes" id="UP000694422">
    <property type="component" value="Unplaced"/>
</dbReference>
<dbReference type="SUPFAM" id="SSF57845">
    <property type="entry name" value="B-box zinc-binding domain"/>
    <property type="match status" value="1"/>
</dbReference>
<evidence type="ECO:0000259" key="6">
    <source>
        <dbReference type="PROSITE" id="PS50119"/>
    </source>
</evidence>
<dbReference type="FunFam" id="2.60.120.920:FF:000004">
    <property type="entry name" value="Butyrophilin subfamily 1 member A1"/>
    <property type="match status" value="1"/>
</dbReference>
<dbReference type="SUPFAM" id="SSF49899">
    <property type="entry name" value="Concanavalin A-like lectins/glucanases"/>
    <property type="match status" value="1"/>
</dbReference>
<evidence type="ECO:0000256" key="2">
    <source>
        <dbReference type="ARBA" id="ARBA00022771"/>
    </source>
</evidence>
<evidence type="ECO:0000256" key="1">
    <source>
        <dbReference type="ARBA" id="ARBA00022723"/>
    </source>
</evidence>
<evidence type="ECO:0008006" key="10">
    <source>
        <dbReference type="Google" id="ProtNLM"/>
    </source>
</evidence>
<dbReference type="PROSITE" id="PS00518">
    <property type="entry name" value="ZF_RING_1"/>
    <property type="match status" value="1"/>
</dbReference>
<dbReference type="InterPro" id="IPR006574">
    <property type="entry name" value="PRY"/>
</dbReference>
<proteinExistence type="predicted"/>
<dbReference type="PANTHER" id="PTHR24103">
    <property type="entry name" value="E3 UBIQUITIN-PROTEIN LIGASE TRIM"/>
    <property type="match status" value="1"/>
</dbReference>
<feature type="domain" description="B box-type" evidence="6">
    <location>
        <begin position="92"/>
        <end position="133"/>
    </location>
</feature>
<dbReference type="Pfam" id="PF00622">
    <property type="entry name" value="SPRY"/>
    <property type="match status" value="1"/>
</dbReference>
<dbReference type="InterPro" id="IPR001870">
    <property type="entry name" value="B30.2/SPRY"/>
</dbReference>
<dbReference type="SMART" id="SM00184">
    <property type="entry name" value="RING"/>
    <property type="match status" value="1"/>
</dbReference>
<evidence type="ECO:0000256" key="3">
    <source>
        <dbReference type="ARBA" id="ARBA00022833"/>
    </source>
</evidence>
<dbReference type="SMART" id="SM00589">
    <property type="entry name" value="PRY"/>
    <property type="match status" value="1"/>
</dbReference>
<dbReference type="Gene3D" id="3.30.40.10">
    <property type="entry name" value="Zinc/RING finger domain, C3HC4 (zinc finger)"/>
    <property type="match status" value="1"/>
</dbReference>
<dbReference type="PRINTS" id="PR01407">
    <property type="entry name" value="BUTYPHLNCDUF"/>
</dbReference>
<dbReference type="PROSITE" id="PS50188">
    <property type="entry name" value="B302_SPRY"/>
    <property type="match status" value="1"/>
</dbReference>
<evidence type="ECO:0000313" key="9">
    <source>
        <dbReference type="Proteomes" id="UP000694422"/>
    </source>
</evidence>
<dbReference type="PROSITE" id="PS50119">
    <property type="entry name" value="ZF_BBOX"/>
    <property type="match status" value="1"/>
</dbReference>
<dbReference type="GO" id="GO:0008270">
    <property type="term" value="F:zinc ion binding"/>
    <property type="evidence" value="ECO:0007669"/>
    <property type="project" value="UniProtKB-KW"/>
</dbReference>
<dbReference type="InterPro" id="IPR003879">
    <property type="entry name" value="Butyrophylin_SPRY"/>
</dbReference>
<dbReference type="PROSITE" id="PS50089">
    <property type="entry name" value="ZF_RING_2"/>
    <property type="match status" value="1"/>
</dbReference>
<dbReference type="SMART" id="SM00336">
    <property type="entry name" value="BBOX"/>
    <property type="match status" value="1"/>
</dbReference>
<dbReference type="CDD" id="cd15829">
    <property type="entry name" value="SPRY_PRY_TRIM75"/>
    <property type="match status" value="1"/>
</dbReference>
<accession>A0A8C9PLW4</accession>
<feature type="domain" description="B30.2/SPRY" evidence="7">
    <location>
        <begin position="277"/>
        <end position="468"/>
    </location>
</feature>